<dbReference type="InterPro" id="IPR011006">
    <property type="entry name" value="CheY-like_superfamily"/>
</dbReference>
<dbReference type="EMBL" id="LKEF01000019">
    <property type="protein sequence ID" value="KTB65026.1"/>
    <property type="molecule type" value="Genomic_DNA"/>
</dbReference>
<dbReference type="CDD" id="cd01007">
    <property type="entry name" value="PBP2_BvgS_HisK_like"/>
    <property type="match status" value="1"/>
</dbReference>
<dbReference type="InterPro" id="IPR036890">
    <property type="entry name" value="HATPase_C_sf"/>
</dbReference>
<sequence length="765" mass="83213">MWRLLAVLALMGQIGLCVAQANAPALALTPQELDWIAAHPVLRVGVFDNLLPFEYISGGELRGLSAKYLDLIARRTGLRFESVPTTSRSARKDMLLSGEVDILSTRRRSDDPAEDRGVLYTAPYNTSSTILISRFDDQPFAELGQLAGKRLVMLGREGYSAFLRERVPGITIISAQNAIDMMAMVKDGDADAAIASEWLLIPYLSRQYQGVLQVSGVVPEQRTGVSMAVRDNDVILLSILQKVLGSISGDERQAIYDAWFADMNLDIPPIKAILDHYKSELWLLLSSVLILITLVWQSRVQRRRAIHNEREKAMFLAVMSHEVRSPMNAILAAVELLEHTALDEQQHHFAALANNGANTLLRLVDDVLDISRMEAGQLTLSVEAVDLGVLVQRVVDSQRASAEAKGLELTVTGEHLHAPLLLDELRVAQVLRNLIFNAIKFSDRGQVEIRLQVLEGDHHLMIEVIDNGIGLSDQAHASLLSSSARARPRGSNGLGLVICQRLVQLMGGELTLSSLQGKGTRVGVRLPVEWAAPLDSPAQVMPSPDEPVGLTVLVVGGTNVDQQGLVTQLRALGCHPLPMDDANQGLRFFNAHKVDLILIDCDLPAGAGYKLAGEFRQVQSQRQRTHCPIIAVSQLTGNDMLECCFEAGMDGALSKPIGEGLLRETIELWCEVNLLQPSSAPSTSGPEILRKQLGGLLEAVALRDRSLALHAAHNLQAAALVAGWIDIATTADLIGAALQDKTAWPTVVIAGHLSRMVEQWAALSA</sequence>
<dbReference type="SMART" id="SM00388">
    <property type="entry name" value="HisKA"/>
    <property type="match status" value="1"/>
</dbReference>
<dbReference type="InterPro" id="IPR004358">
    <property type="entry name" value="Sig_transdc_His_kin-like_C"/>
</dbReference>
<proteinExistence type="predicted"/>
<evidence type="ECO:0000259" key="8">
    <source>
        <dbReference type="PROSITE" id="PS50110"/>
    </source>
</evidence>
<evidence type="ECO:0000313" key="9">
    <source>
        <dbReference type="EMBL" id="KTB65026.1"/>
    </source>
</evidence>
<evidence type="ECO:0000313" key="10">
    <source>
        <dbReference type="Proteomes" id="UP000054197"/>
    </source>
</evidence>
<dbReference type="Proteomes" id="UP000054197">
    <property type="component" value="Unassembled WGS sequence"/>
</dbReference>
<dbReference type="AlphaFoldDB" id="A0A0W0HX02"/>
<dbReference type="Pfam" id="PF02518">
    <property type="entry name" value="HATPase_c"/>
    <property type="match status" value="1"/>
</dbReference>
<dbReference type="RefSeq" id="WP_058420384.1">
    <property type="nucleotide sequence ID" value="NZ_LKEF01000019.1"/>
</dbReference>
<evidence type="ECO:0000256" key="1">
    <source>
        <dbReference type="ARBA" id="ARBA00000085"/>
    </source>
</evidence>
<dbReference type="CDD" id="cd00082">
    <property type="entry name" value="HisKA"/>
    <property type="match status" value="1"/>
</dbReference>
<dbReference type="InterPro" id="IPR003661">
    <property type="entry name" value="HisK_dim/P_dom"/>
</dbReference>
<feature type="signal peptide" evidence="6">
    <location>
        <begin position="1"/>
        <end position="19"/>
    </location>
</feature>
<dbReference type="SUPFAM" id="SSF53850">
    <property type="entry name" value="Periplasmic binding protein-like II"/>
    <property type="match status" value="1"/>
</dbReference>
<dbReference type="SUPFAM" id="SSF47384">
    <property type="entry name" value="Homodimeric domain of signal transducing histidine kinase"/>
    <property type="match status" value="1"/>
</dbReference>
<dbReference type="SMART" id="SM00387">
    <property type="entry name" value="HATPase_c"/>
    <property type="match status" value="1"/>
</dbReference>
<dbReference type="Pfam" id="PF00512">
    <property type="entry name" value="HisKA"/>
    <property type="match status" value="1"/>
</dbReference>
<dbReference type="Gene3D" id="3.40.50.2300">
    <property type="match status" value="1"/>
</dbReference>
<name>A0A0W0HX02_PSEFL</name>
<dbReference type="InterPro" id="IPR001789">
    <property type="entry name" value="Sig_transdc_resp-reg_receiver"/>
</dbReference>
<keyword evidence="9" id="KW-0808">Transferase</keyword>
<keyword evidence="4" id="KW-0902">Two-component regulatory system</keyword>
<dbReference type="EC" id="2.7.13.3" evidence="2"/>
<dbReference type="GO" id="GO:0000155">
    <property type="term" value="F:phosphorelay sensor kinase activity"/>
    <property type="evidence" value="ECO:0007669"/>
    <property type="project" value="InterPro"/>
</dbReference>
<dbReference type="SMART" id="SM00448">
    <property type="entry name" value="REC"/>
    <property type="match status" value="1"/>
</dbReference>
<dbReference type="Pfam" id="PF00072">
    <property type="entry name" value="Response_reg"/>
    <property type="match status" value="1"/>
</dbReference>
<dbReference type="Gene3D" id="3.30.565.10">
    <property type="entry name" value="Histidine kinase-like ATPase, C-terminal domain"/>
    <property type="match status" value="1"/>
</dbReference>
<feature type="domain" description="Histidine kinase" evidence="7">
    <location>
        <begin position="318"/>
        <end position="530"/>
    </location>
</feature>
<organism evidence="9 10">
    <name type="scientific">Pseudomonas fluorescens ICMP 11288</name>
    <dbReference type="NCBI Taxonomy" id="1198309"/>
    <lineage>
        <taxon>Bacteria</taxon>
        <taxon>Pseudomonadati</taxon>
        <taxon>Pseudomonadota</taxon>
        <taxon>Gammaproteobacteria</taxon>
        <taxon>Pseudomonadales</taxon>
        <taxon>Pseudomonadaceae</taxon>
        <taxon>Pseudomonas</taxon>
    </lineage>
</organism>
<evidence type="ECO:0000256" key="5">
    <source>
        <dbReference type="PROSITE-ProRule" id="PRU00169"/>
    </source>
</evidence>
<dbReference type="Gene3D" id="1.10.287.130">
    <property type="match status" value="1"/>
</dbReference>
<feature type="domain" description="Response regulatory" evidence="8">
    <location>
        <begin position="551"/>
        <end position="670"/>
    </location>
</feature>
<dbReference type="SUPFAM" id="SSF52172">
    <property type="entry name" value="CheY-like"/>
    <property type="match status" value="1"/>
</dbReference>
<dbReference type="PANTHER" id="PTHR45339">
    <property type="entry name" value="HYBRID SIGNAL TRANSDUCTION HISTIDINE KINASE J"/>
    <property type="match status" value="1"/>
</dbReference>
<reference evidence="9 10" key="1">
    <citation type="submission" date="2015-09" db="EMBL/GenBank/DDBJ databases">
        <title>Genome sequence of ICMP 11288.</title>
        <authorList>
            <person name="Visnovsky S."/>
            <person name="Lu A."/>
            <person name="Panda P."/>
            <person name="Pitman A."/>
        </authorList>
    </citation>
    <scope>NUCLEOTIDE SEQUENCE [LARGE SCALE GENOMIC DNA]</scope>
    <source>
        <strain evidence="9 10">ICMP 11288</strain>
    </source>
</reference>
<evidence type="ECO:0000256" key="4">
    <source>
        <dbReference type="ARBA" id="ARBA00023012"/>
    </source>
</evidence>
<dbReference type="PRINTS" id="PR00344">
    <property type="entry name" value="BCTRLSENSOR"/>
</dbReference>
<dbReference type="InterPro" id="IPR036097">
    <property type="entry name" value="HisK_dim/P_sf"/>
</dbReference>
<dbReference type="PROSITE" id="PS50109">
    <property type="entry name" value="HIS_KIN"/>
    <property type="match status" value="1"/>
</dbReference>
<dbReference type="Gene3D" id="3.40.190.10">
    <property type="entry name" value="Periplasmic binding protein-like II"/>
    <property type="match status" value="2"/>
</dbReference>
<evidence type="ECO:0000256" key="3">
    <source>
        <dbReference type="ARBA" id="ARBA00022553"/>
    </source>
</evidence>
<dbReference type="PANTHER" id="PTHR45339:SF1">
    <property type="entry name" value="HYBRID SIGNAL TRANSDUCTION HISTIDINE KINASE J"/>
    <property type="match status" value="1"/>
</dbReference>
<keyword evidence="6" id="KW-0732">Signal</keyword>
<dbReference type="GO" id="GO:0071474">
    <property type="term" value="P:cellular hyperosmotic response"/>
    <property type="evidence" value="ECO:0007669"/>
    <property type="project" value="TreeGrafter"/>
</dbReference>
<comment type="catalytic activity">
    <reaction evidence="1">
        <text>ATP + protein L-histidine = ADP + protein N-phospho-L-histidine.</text>
        <dbReference type="EC" id="2.7.13.3"/>
    </reaction>
</comment>
<dbReference type="SMART" id="SM00062">
    <property type="entry name" value="PBPb"/>
    <property type="match status" value="1"/>
</dbReference>
<dbReference type="InterPro" id="IPR003594">
    <property type="entry name" value="HATPase_dom"/>
</dbReference>
<evidence type="ECO:0000259" key="7">
    <source>
        <dbReference type="PROSITE" id="PS50109"/>
    </source>
</evidence>
<comment type="caution">
    <text evidence="9">The sequence shown here is derived from an EMBL/GenBank/DDBJ whole genome shotgun (WGS) entry which is preliminary data.</text>
</comment>
<dbReference type="PROSITE" id="PS50110">
    <property type="entry name" value="RESPONSE_REGULATORY"/>
    <property type="match status" value="1"/>
</dbReference>
<evidence type="ECO:0000256" key="2">
    <source>
        <dbReference type="ARBA" id="ARBA00012438"/>
    </source>
</evidence>
<gene>
    <name evidence="9" type="ORF">AO063_23720</name>
</gene>
<accession>A0A0W0HX02</accession>
<evidence type="ECO:0000256" key="6">
    <source>
        <dbReference type="SAM" id="SignalP"/>
    </source>
</evidence>
<dbReference type="SUPFAM" id="SSF55874">
    <property type="entry name" value="ATPase domain of HSP90 chaperone/DNA topoisomerase II/histidine kinase"/>
    <property type="match status" value="1"/>
</dbReference>
<dbReference type="InterPro" id="IPR005467">
    <property type="entry name" value="His_kinase_dom"/>
</dbReference>
<dbReference type="Pfam" id="PF00497">
    <property type="entry name" value="SBP_bac_3"/>
    <property type="match status" value="1"/>
</dbReference>
<keyword evidence="3 5" id="KW-0597">Phosphoprotein</keyword>
<dbReference type="CDD" id="cd17546">
    <property type="entry name" value="REC_hyHK_CKI1_RcsC-like"/>
    <property type="match status" value="1"/>
</dbReference>
<dbReference type="InterPro" id="IPR001638">
    <property type="entry name" value="Solute-binding_3/MltF_N"/>
</dbReference>
<protein>
    <recommendedName>
        <fullName evidence="2">histidine kinase</fullName>
        <ecNumber evidence="2">2.7.13.3</ecNumber>
    </recommendedName>
</protein>
<keyword evidence="9" id="KW-0418">Kinase</keyword>
<feature type="chain" id="PRO_5006903924" description="histidine kinase" evidence="6">
    <location>
        <begin position="20"/>
        <end position="765"/>
    </location>
</feature>
<feature type="modified residue" description="4-aspartylphosphate" evidence="5">
    <location>
        <position position="600"/>
    </location>
</feature>